<dbReference type="RefSeq" id="XP_058345759.1">
    <property type="nucleotide sequence ID" value="XM_058483560.1"/>
</dbReference>
<evidence type="ECO:0000256" key="9">
    <source>
        <dbReference type="RuleBase" id="RU365082"/>
    </source>
</evidence>
<evidence type="ECO:0000313" key="12">
    <source>
        <dbReference type="EMBL" id="KAJ8660846.1"/>
    </source>
</evidence>
<keyword evidence="7 9" id="KW-0539">Nucleus</keyword>
<evidence type="ECO:0000256" key="4">
    <source>
        <dbReference type="ARBA" id="ARBA00023015"/>
    </source>
</evidence>
<keyword evidence="6 9" id="KW-0804">Transcription</keyword>
<gene>
    <name evidence="12" type="ORF">O0I10_003490</name>
</gene>
<dbReference type="GO" id="GO:0003712">
    <property type="term" value="F:transcription coregulator activity"/>
    <property type="evidence" value="ECO:0007669"/>
    <property type="project" value="UniProtKB-UniRule"/>
</dbReference>
<reference evidence="12 13" key="1">
    <citation type="submission" date="2023-03" db="EMBL/GenBank/DDBJ databases">
        <title>Genome sequence of Lichtheimia ornata CBS 291.66.</title>
        <authorList>
            <person name="Mohabir J.T."/>
            <person name="Shea T.P."/>
            <person name="Kurbessoian T."/>
            <person name="Berby B."/>
            <person name="Fontaine J."/>
            <person name="Livny J."/>
            <person name="Gnirke A."/>
            <person name="Stajich J.E."/>
            <person name="Cuomo C.A."/>
        </authorList>
    </citation>
    <scope>NUCLEOTIDE SEQUENCE [LARGE SCALE GENOMIC DNA]</scope>
    <source>
        <strain evidence="12">CBS 291.66</strain>
    </source>
</reference>
<evidence type="ECO:0000256" key="3">
    <source>
        <dbReference type="ARBA" id="ARBA00019619"/>
    </source>
</evidence>
<dbReference type="InterPro" id="IPR055122">
    <property type="entry name" value="Med14_N"/>
</dbReference>
<protein>
    <recommendedName>
        <fullName evidence="3 9">Mediator of RNA polymerase II transcription subunit 14</fullName>
    </recommendedName>
    <alternativeName>
        <fullName evidence="8 9">Mediator complex subunit 14</fullName>
    </alternativeName>
</protein>
<dbReference type="PANTHER" id="PTHR12809:SF2">
    <property type="entry name" value="MEDIATOR OF RNA POLYMERASE II TRANSCRIPTION SUBUNIT 14"/>
    <property type="match status" value="1"/>
</dbReference>
<accession>A0AAD7Y137</accession>
<comment type="subunit">
    <text evidence="9">Component of the Mediator complex.</text>
</comment>
<dbReference type="GeneID" id="83210903"/>
<sequence length="1302" mass="149027">MQPISQTSDKEGLMETNGHATTTTTTTTASPSQQDGINGKSVISKAVDPTPSQNGNVEKIALQNEMASMVPLQVLIGKMVNKTYADLQTLTDTLSSRGEVEKKRQILKYVTFVQNQMLKLSVLVKWAENADDIQMCQNIMAFLANQNQFFYDATRFLNKIHVELPRARIRNFDIPTAVDVLTTGSYQRMPSKYKDMVPRSPLTDEEVLETFRKMNDVIRMRMLTTEVLPSPMQHYRIESGRITFTIKDEFEVSLTLMGPPSEQRWWIVSLDIQVKSTVGSGAADVDISLNEIQRQYLRVNAQKQLVPPQPPQDEQTKTPLFFPLVNLHDYLHLFCLNMQLEIIYMQSTMVSKTRWLEQLKVQMDPTRNKLVLVYWKGGSPTAHWAHPQLELAGRPLENSTTIEISVVDEKSKRKGPYSDQINMAISVRDDMRGLVQRAGLGASAMLSSVDEEDKPAVVSALQYPKNQLEVLWGGFNNLHADKELLNPSDLNIERVLWHVTRHHSTCIIKRFRSLLKGQEQFLNDNGLHLIEGSLENVLSGVDRITETKDDMDHDEQDIPSIAIRYRHRRYITITMDVRTGRVKVRELGYKLGEGDAKLKELEERLNSDPENIARHLLWLRSEVVIREIVSLAKQLSLQPFSPSQMSLRPDDFIKLFGDLPTSHTPSEPATSTTSATTAAQPTTTTTTAAATAAASRRPALYPSHCVFLQFVQFEDWYLVIAIVRNEVYSWLCCINKTYDQNGLFQVIVDMMHVEYEEMWKEHFLPKLDEDTDRDTSSKRRRSSVEQEQDTQSTSQHVTRKRRRTEASLEDTSQQESTTEIIDNLSVNLRFMAKLDSLCRACITNCKIELQLQRLRGSINFTPRPLLKSLPTAESQVLNHPAAKKMEVLCVPQRDLLKACVMRNVDESHPTANNREVPLHIRPWVEKMIPEMKNDVVMRASGWWACGRSECFVVIQEKFDWKNMPLPTHDIRDHISLDKVSNVLSFTYTDIDNCIDRFLVDWERIFMMSYLARQSSSKWMDRYKDQLKFESFDTHELRFTYAKNLSCSIRWDSPSRGRARQYVISLGMMENGEHPKPKDKESATSLHMYTQNPHWRVTPFLQDILNEKRDLVYLVQIMIQTLPFMACLEKLEVDIAQKGAIGDISIIPHAADSVRIVFSSTHALDIRFTDHKTLCISDVAFQHLFYSSLALANTQGKGVTATAKSTEASEIKKESNDDNEKEGTMKPIKVAQSFNFEPFTKFDELLESVDDWLFVDDNDDESKQDPWYSFMDEEEPTAVPFHHGLLCSASLCRRVIGQLGTLV</sequence>
<comment type="function">
    <text evidence="9">Component of the Mediator complex, a coactivator involved in the regulated transcription of nearly all RNA polymerase II-dependent genes. Mediator functions as a bridge to convey information from gene-specific regulatory proteins to the basal RNA polymerase II transcription machinery. Mediator is recruited to promoters by direct interactions with regulatory proteins and serves as a scaffold for the assembly of a functional preinitiation complex with RNA polymerase II and the general transcription factors.</text>
</comment>
<feature type="domain" description="Mediator complex subunit MED14 N-terminal" evidence="11">
    <location>
        <begin position="69"/>
        <end position="257"/>
    </location>
</feature>
<dbReference type="EMBL" id="JARTCD010000011">
    <property type="protein sequence ID" value="KAJ8660846.1"/>
    <property type="molecule type" value="Genomic_DNA"/>
</dbReference>
<evidence type="ECO:0000256" key="10">
    <source>
        <dbReference type="SAM" id="MobiDB-lite"/>
    </source>
</evidence>
<evidence type="ECO:0000256" key="6">
    <source>
        <dbReference type="ARBA" id="ARBA00023163"/>
    </source>
</evidence>
<keyword evidence="5 9" id="KW-0010">Activator</keyword>
<evidence type="ECO:0000256" key="2">
    <source>
        <dbReference type="ARBA" id="ARBA00007813"/>
    </source>
</evidence>
<evidence type="ECO:0000259" key="11">
    <source>
        <dbReference type="Pfam" id="PF08638"/>
    </source>
</evidence>
<evidence type="ECO:0000256" key="5">
    <source>
        <dbReference type="ARBA" id="ARBA00023159"/>
    </source>
</evidence>
<proteinExistence type="inferred from homology"/>
<comment type="similarity">
    <text evidence="2 9">Belongs to the Mediator complex subunit 14 family.</text>
</comment>
<dbReference type="InterPro" id="IPR013947">
    <property type="entry name" value="Mediator_Med14"/>
</dbReference>
<dbReference type="GO" id="GO:0070847">
    <property type="term" value="C:core mediator complex"/>
    <property type="evidence" value="ECO:0007669"/>
    <property type="project" value="TreeGrafter"/>
</dbReference>
<dbReference type="GO" id="GO:0006357">
    <property type="term" value="P:regulation of transcription by RNA polymerase II"/>
    <property type="evidence" value="ECO:0007669"/>
    <property type="project" value="InterPro"/>
</dbReference>
<organism evidence="12 13">
    <name type="scientific">Lichtheimia ornata</name>
    <dbReference type="NCBI Taxonomy" id="688661"/>
    <lineage>
        <taxon>Eukaryota</taxon>
        <taxon>Fungi</taxon>
        <taxon>Fungi incertae sedis</taxon>
        <taxon>Mucoromycota</taxon>
        <taxon>Mucoromycotina</taxon>
        <taxon>Mucoromycetes</taxon>
        <taxon>Mucorales</taxon>
        <taxon>Lichtheimiaceae</taxon>
        <taxon>Lichtheimia</taxon>
    </lineage>
</organism>
<feature type="compositionally biased region" description="Basic and acidic residues" evidence="10">
    <location>
        <begin position="1206"/>
        <end position="1222"/>
    </location>
</feature>
<dbReference type="GO" id="GO:0016592">
    <property type="term" value="C:mediator complex"/>
    <property type="evidence" value="ECO:0007669"/>
    <property type="project" value="UniProtKB-UniRule"/>
</dbReference>
<comment type="caution">
    <text evidence="12">The sequence shown here is derived from an EMBL/GenBank/DDBJ whole genome shotgun (WGS) entry which is preliminary data.</text>
</comment>
<dbReference type="PANTHER" id="PTHR12809">
    <property type="entry name" value="MEDIATOR COMPLEX SUBUNIT"/>
    <property type="match status" value="1"/>
</dbReference>
<feature type="region of interest" description="Disordered" evidence="10">
    <location>
        <begin position="1201"/>
        <end position="1222"/>
    </location>
</feature>
<evidence type="ECO:0000313" key="13">
    <source>
        <dbReference type="Proteomes" id="UP001234581"/>
    </source>
</evidence>
<feature type="region of interest" description="Disordered" evidence="10">
    <location>
        <begin position="769"/>
        <end position="814"/>
    </location>
</feature>
<name>A0AAD7Y137_9FUNG</name>
<keyword evidence="4 9" id="KW-0805">Transcription regulation</keyword>
<comment type="subcellular location">
    <subcellularLocation>
        <location evidence="1 9">Nucleus</location>
    </subcellularLocation>
</comment>
<dbReference type="Proteomes" id="UP001234581">
    <property type="component" value="Unassembled WGS sequence"/>
</dbReference>
<evidence type="ECO:0000256" key="1">
    <source>
        <dbReference type="ARBA" id="ARBA00004123"/>
    </source>
</evidence>
<evidence type="ECO:0000256" key="7">
    <source>
        <dbReference type="ARBA" id="ARBA00023242"/>
    </source>
</evidence>
<feature type="region of interest" description="Disordered" evidence="10">
    <location>
        <begin position="662"/>
        <end position="690"/>
    </location>
</feature>
<evidence type="ECO:0000256" key="8">
    <source>
        <dbReference type="ARBA" id="ARBA00032007"/>
    </source>
</evidence>
<feature type="region of interest" description="Disordered" evidence="10">
    <location>
        <begin position="1"/>
        <end position="55"/>
    </location>
</feature>
<dbReference type="Pfam" id="PF08638">
    <property type="entry name" value="Med14"/>
    <property type="match status" value="1"/>
</dbReference>
<keyword evidence="13" id="KW-1185">Reference proteome</keyword>